<evidence type="ECO:0000313" key="2">
    <source>
        <dbReference type="Proteomes" id="UP001575622"/>
    </source>
</evidence>
<protein>
    <recommendedName>
        <fullName evidence="3">Butirosin biosynthesis protein H N-terminal domain-containing protein</fullName>
    </recommendedName>
</protein>
<keyword evidence="2" id="KW-1185">Reference proteome</keyword>
<dbReference type="EMBL" id="JBHDLN010000022">
    <property type="protein sequence ID" value="MFB0846519.1"/>
    <property type="molecule type" value="Genomic_DNA"/>
</dbReference>
<sequence length="314" mass="37328">MDKNEELYLACYQTLLMYYFRELKNTAIPIDYIYYNALEPTSRIYKGCFIEKKTRFDYENRVNLGDLALLNIFMKVIDGDGYDHLKPHILKLLDEGNEVFLFVDEYYLPYSLQYQNLHTHHSHMITGYEFSSDGMLVYHITDNVGAQIKNQQCMEICMEQAFNQTGKNYISYFELNEHKSASIDNSYFVVQMKESVLNYNDEYEIFRDFTSFTDEEWDRLLTRPEDLTFYSHAFGIMSGSRYCFLKALNRLNHSNITLDTNLTKFYEGAQVLTFLLGKAVFSRRLEREGFRKRCEELMSLNVEIIQELRRTLTR</sequence>
<reference evidence="1 2" key="1">
    <citation type="submission" date="2024-09" db="EMBL/GenBank/DDBJ databases">
        <authorList>
            <person name="Makale K.P.P."/>
            <person name="Makhzoum A."/>
            <person name="Rantong G."/>
            <person name="Rahube T.O."/>
        </authorList>
    </citation>
    <scope>NUCLEOTIDE SEQUENCE [LARGE SCALE GENOMIC DNA]</scope>
    <source>
        <strain evidence="1 2">KM_D13</strain>
    </source>
</reference>
<dbReference type="Proteomes" id="UP001575622">
    <property type="component" value="Unassembled WGS sequence"/>
</dbReference>
<name>A0ABV4VA59_9BACL</name>
<comment type="caution">
    <text evidence="1">The sequence shown here is derived from an EMBL/GenBank/DDBJ whole genome shotgun (WGS) entry which is preliminary data.</text>
</comment>
<proteinExistence type="predicted"/>
<evidence type="ECO:0000313" key="1">
    <source>
        <dbReference type="EMBL" id="MFB0846519.1"/>
    </source>
</evidence>
<evidence type="ECO:0008006" key="3">
    <source>
        <dbReference type="Google" id="ProtNLM"/>
    </source>
</evidence>
<gene>
    <name evidence="1" type="ORF">ACEU3E_30425</name>
</gene>
<organism evidence="1 2">
    <name type="scientific">Paenibacillus oleatilyticus</name>
    <dbReference type="NCBI Taxonomy" id="2594886"/>
    <lineage>
        <taxon>Bacteria</taxon>
        <taxon>Bacillati</taxon>
        <taxon>Bacillota</taxon>
        <taxon>Bacilli</taxon>
        <taxon>Bacillales</taxon>
        <taxon>Paenibacillaceae</taxon>
        <taxon>Paenibacillus</taxon>
    </lineage>
</organism>
<dbReference type="RefSeq" id="WP_373956469.1">
    <property type="nucleotide sequence ID" value="NZ_JBHDLN010000022.1"/>
</dbReference>
<accession>A0ABV4VA59</accession>